<dbReference type="Pfam" id="PF00106">
    <property type="entry name" value="adh_short"/>
    <property type="match status" value="1"/>
</dbReference>
<gene>
    <name evidence="2" type="ORF">GPY61_06685</name>
</gene>
<feature type="region of interest" description="Disordered" evidence="1">
    <location>
        <begin position="29"/>
        <end position="81"/>
    </location>
</feature>
<sequence>MPERTVYAASKSAMTRFAWTWALEPAHTGMTANGAAPGPPETESFRENTPAGSIDVSPFTGSGGPDRPPGCHARCRSGRFR</sequence>
<dbReference type="InterPro" id="IPR036291">
    <property type="entry name" value="NAD(P)-bd_dom_sf"/>
</dbReference>
<name>A0A7X3K6N6_9BURK</name>
<evidence type="ECO:0000256" key="1">
    <source>
        <dbReference type="SAM" id="MobiDB-lite"/>
    </source>
</evidence>
<keyword evidence="3" id="KW-1185">Reference proteome</keyword>
<reference evidence="2 3" key="1">
    <citation type="submission" date="2019-12" db="EMBL/GenBank/DDBJ databases">
        <authorList>
            <person name="Li C."/>
            <person name="Zhao J."/>
        </authorList>
    </citation>
    <scope>NUCLEOTIDE SEQUENCE [LARGE SCALE GENOMIC DNA]</scope>
    <source>
        <strain evidence="2 3">NEAU-DD11</strain>
    </source>
</reference>
<proteinExistence type="predicted"/>
<comment type="caution">
    <text evidence="2">The sequence shown here is derived from an EMBL/GenBank/DDBJ whole genome shotgun (WGS) entry which is preliminary data.</text>
</comment>
<dbReference type="RefSeq" id="WP_082577371.1">
    <property type="nucleotide sequence ID" value="NZ_WSES01000002.1"/>
</dbReference>
<protein>
    <submittedName>
        <fullName evidence="2">SDR family NAD(P)-dependent oxidoreductase</fullName>
    </submittedName>
</protein>
<accession>A0A7X3K6N6</accession>
<dbReference type="InterPro" id="IPR002347">
    <property type="entry name" value="SDR_fam"/>
</dbReference>
<dbReference type="Proteomes" id="UP000443353">
    <property type="component" value="Unassembled WGS sequence"/>
</dbReference>
<dbReference type="SUPFAM" id="SSF51735">
    <property type="entry name" value="NAD(P)-binding Rossmann-fold domains"/>
    <property type="match status" value="1"/>
</dbReference>
<dbReference type="AlphaFoldDB" id="A0A7X3K6N6"/>
<organism evidence="2 3">
    <name type="scientific">Massilia cellulosiltytica</name>
    <dbReference type="NCBI Taxonomy" id="2683234"/>
    <lineage>
        <taxon>Bacteria</taxon>
        <taxon>Pseudomonadati</taxon>
        <taxon>Pseudomonadota</taxon>
        <taxon>Betaproteobacteria</taxon>
        <taxon>Burkholderiales</taxon>
        <taxon>Oxalobacteraceae</taxon>
        <taxon>Telluria group</taxon>
        <taxon>Massilia</taxon>
    </lineage>
</organism>
<dbReference type="EMBL" id="WSES01000002">
    <property type="protein sequence ID" value="MVW59612.1"/>
    <property type="molecule type" value="Genomic_DNA"/>
</dbReference>
<evidence type="ECO:0000313" key="2">
    <source>
        <dbReference type="EMBL" id="MVW59612.1"/>
    </source>
</evidence>
<evidence type="ECO:0000313" key="3">
    <source>
        <dbReference type="Proteomes" id="UP000443353"/>
    </source>
</evidence>
<dbReference type="Gene3D" id="3.40.50.720">
    <property type="entry name" value="NAD(P)-binding Rossmann-like Domain"/>
    <property type="match status" value="1"/>
</dbReference>